<keyword evidence="3" id="KW-1185">Reference proteome</keyword>
<dbReference type="Proteomes" id="UP000765509">
    <property type="component" value="Unassembled WGS sequence"/>
</dbReference>
<evidence type="ECO:0000256" key="1">
    <source>
        <dbReference type="SAM" id="MobiDB-lite"/>
    </source>
</evidence>
<dbReference type="EMBL" id="AVOT02018394">
    <property type="protein sequence ID" value="MBW0505270.1"/>
    <property type="molecule type" value="Genomic_DNA"/>
</dbReference>
<sequence>MEQELIELLKKEGKRKESSFTTENSQMEETTTMPRIFRQEGSPSPFSRPMSSSTPLTSQRPNTLPNRVNIYAQASSPLKQEIPGNNTPIVNIRSKD</sequence>
<feature type="compositionally biased region" description="Basic and acidic residues" evidence="1">
    <location>
        <begin position="7"/>
        <end position="18"/>
    </location>
</feature>
<feature type="compositionally biased region" description="Polar residues" evidence="1">
    <location>
        <begin position="56"/>
        <end position="89"/>
    </location>
</feature>
<evidence type="ECO:0000313" key="2">
    <source>
        <dbReference type="EMBL" id="MBW0505270.1"/>
    </source>
</evidence>
<proteinExistence type="predicted"/>
<reference evidence="2" key="1">
    <citation type="submission" date="2021-03" db="EMBL/GenBank/DDBJ databases">
        <title>Draft genome sequence of rust myrtle Austropuccinia psidii MF-1, a brazilian biotype.</title>
        <authorList>
            <person name="Quecine M.C."/>
            <person name="Pachon D.M.R."/>
            <person name="Bonatelli M.L."/>
            <person name="Correr F.H."/>
            <person name="Franceschini L.M."/>
            <person name="Leite T.F."/>
            <person name="Margarido G.R.A."/>
            <person name="Almeida C.A."/>
            <person name="Ferrarezi J.A."/>
            <person name="Labate C.A."/>
        </authorList>
    </citation>
    <scope>NUCLEOTIDE SEQUENCE</scope>
    <source>
        <strain evidence="2">MF-1</strain>
    </source>
</reference>
<accession>A0A9Q3HKQ8</accession>
<dbReference type="AlphaFoldDB" id="A0A9Q3HKQ8"/>
<protein>
    <submittedName>
        <fullName evidence="2">Uncharacterized protein</fullName>
    </submittedName>
</protein>
<feature type="region of interest" description="Disordered" evidence="1">
    <location>
        <begin position="1"/>
        <end position="96"/>
    </location>
</feature>
<name>A0A9Q3HKQ8_9BASI</name>
<feature type="compositionally biased region" description="Low complexity" evidence="1">
    <location>
        <begin position="42"/>
        <end position="55"/>
    </location>
</feature>
<feature type="compositionally biased region" description="Polar residues" evidence="1">
    <location>
        <begin position="19"/>
        <end position="33"/>
    </location>
</feature>
<dbReference type="OrthoDB" id="2506366at2759"/>
<gene>
    <name evidence="2" type="ORF">O181_044985</name>
</gene>
<organism evidence="2 3">
    <name type="scientific">Austropuccinia psidii MF-1</name>
    <dbReference type="NCBI Taxonomy" id="1389203"/>
    <lineage>
        <taxon>Eukaryota</taxon>
        <taxon>Fungi</taxon>
        <taxon>Dikarya</taxon>
        <taxon>Basidiomycota</taxon>
        <taxon>Pucciniomycotina</taxon>
        <taxon>Pucciniomycetes</taxon>
        <taxon>Pucciniales</taxon>
        <taxon>Sphaerophragmiaceae</taxon>
        <taxon>Austropuccinia</taxon>
    </lineage>
</organism>
<comment type="caution">
    <text evidence="2">The sequence shown here is derived from an EMBL/GenBank/DDBJ whole genome shotgun (WGS) entry which is preliminary data.</text>
</comment>
<evidence type="ECO:0000313" key="3">
    <source>
        <dbReference type="Proteomes" id="UP000765509"/>
    </source>
</evidence>